<evidence type="ECO:0000256" key="1">
    <source>
        <dbReference type="SAM" id="MobiDB-lite"/>
    </source>
</evidence>
<accession>A0A9Q8WFE4</accession>
<evidence type="ECO:0000313" key="3">
    <source>
        <dbReference type="Proteomes" id="UP000830671"/>
    </source>
</evidence>
<dbReference type="RefSeq" id="XP_049143308.1">
    <property type="nucleotide sequence ID" value="XM_049286165.1"/>
</dbReference>
<evidence type="ECO:0000313" key="2">
    <source>
        <dbReference type="EMBL" id="UQC81683.1"/>
    </source>
</evidence>
<dbReference type="Proteomes" id="UP000830671">
    <property type="component" value="Chromosome 4"/>
</dbReference>
<name>A0A9Q8WFE4_9PEZI</name>
<protein>
    <submittedName>
        <fullName evidence="2">Uncharacterized protein</fullName>
    </submittedName>
</protein>
<proteinExistence type="predicted"/>
<dbReference type="KEGG" id="clup:CLUP02_07169"/>
<organism evidence="2 3">
    <name type="scientific">Colletotrichum lupini</name>
    <dbReference type="NCBI Taxonomy" id="145971"/>
    <lineage>
        <taxon>Eukaryota</taxon>
        <taxon>Fungi</taxon>
        <taxon>Dikarya</taxon>
        <taxon>Ascomycota</taxon>
        <taxon>Pezizomycotina</taxon>
        <taxon>Sordariomycetes</taxon>
        <taxon>Hypocreomycetidae</taxon>
        <taxon>Glomerellales</taxon>
        <taxon>Glomerellaceae</taxon>
        <taxon>Colletotrichum</taxon>
        <taxon>Colletotrichum acutatum species complex</taxon>
    </lineage>
</organism>
<dbReference type="EMBL" id="CP019476">
    <property type="protein sequence ID" value="UQC81683.1"/>
    <property type="molecule type" value="Genomic_DNA"/>
</dbReference>
<sequence length="113" mass="12704">MATFKRQHIWLHLLTCPPHRRHLPNIPLPDGNKVPQYASTYLLIIFASPSIIQPPKKEKKGGLPKFPTLYGYPAVLAPQHSSAHPWSAHPHKHPHPAGHEPPPLVILRTQLQA</sequence>
<gene>
    <name evidence="2" type="ORF">CLUP02_07169</name>
</gene>
<dbReference type="GeneID" id="73341175"/>
<feature type="region of interest" description="Disordered" evidence="1">
    <location>
        <begin position="81"/>
        <end position="103"/>
    </location>
</feature>
<reference evidence="2" key="1">
    <citation type="journal article" date="2021" name="Mol. Plant Microbe Interact.">
        <title>Complete Genome Sequence of the Plant-Pathogenic Fungus Colletotrichum lupini.</title>
        <authorList>
            <person name="Baroncelli R."/>
            <person name="Pensec F."/>
            <person name="Da Lio D."/>
            <person name="Boufleur T."/>
            <person name="Vicente I."/>
            <person name="Sarrocco S."/>
            <person name="Picot A."/>
            <person name="Baraldi E."/>
            <person name="Sukno S."/>
            <person name="Thon M."/>
            <person name="Le Floch G."/>
        </authorList>
    </citation>
    <scope>NUCLEOTIDE SEQUENCE</scope>
    <source>
        <strain evidence="2">IMI 504893</strain>
    </source>
</reference>
<keyword evidence="3" id="KW-1185">Reference proteome</keyword>
<dbReference type="AlphaFoldDB" id="A0A9Q8WFE4"/>